<dbReference type="Gene3D" id="3.40.50.12710">
    <property type="match status" value="1"/>
</dbReference>
<dbReference type="RefSeq" id="WP_054967639.1">
    <property type="nucleotide sequence ID" value="NZ_LJCO01000011.1"/>
</dbReference>
<feature type="region of interest" description="Disordered" evidence="3">
    <location>
        <begin position="361"/>
        <end position="383"/>
    </location>
</feature>
<dbReference type="AlphaFoldDB" id="A0A0P9F1P5"/>
<dbReference type="Pfam" id="PF02636">
    <property type="entry name" value="Methyltransf_28"/>
    <property type="match status" value="1"/>
</dbReference>
<reference evidence="4 5" key="1">
    <citation type="submission" date="2015-09" db="EMBL/GenBank/DDBJ databases">
        <title>Draft genome sequence of Alicyclobacillus ferrooxydans DSM 22381.</title>
        <authorList>
            <person name="Hemp J."/>
        </authorList>
    </citation>
    <scope>NUCLEOTIDE SEQUENCE [LARGE SCALE GENOMIC DNA]</scope>
    <source>
        <strain evidence="4 5">TC-34</strain>
    </source>
</reference>
<dbReference type="Proteomes" id="UP000050482">
    <property type="component" value="Unassembled WGS sequence"/>
</dbReference>
<dbReference type="InterPro" id="IPR003788">
    <property type="entry name" value="NDUFAF7"/>
</dbReference>
<evidence type="ECO:0008006" key="6">
    <source>
        <dbReference type="Google" id="ProtNLM"/>
    </source>
</evidence>
<dbReference type="GO" id="GO:0032259">
    <property type="term" value="P:methylation"/>
    <property type="evidence" value="ECO:0007669"/>
    <property type="project" value="UniProtKB-KW"/>
</dbReference>
<dbReference type="InterPro" id="IPR038375">
    <property type="entry name" value="NDUFAF7_sf"/>
</dbReference>
<dbReference type="OrthoDB" id="9794208at2"/>
<keyword evidence="1" id="KW-0489">Methyltransferase</keyword>
<comment type="caution">
    <text evidence="4">The sequence shown here is derived from an EMBL/GenBank/DDBJ whole genome shotgun (WGS) entry which is preliminary data.</text>
</comment>
<dbReference type="PANTHER" id="PTHR12049">
    <property type="entry name" value="PROTEIN ARGININE METHYLTRANSFERASE NDUFAF7, MITOCHONDRIAL"/>
    <property type="match status" value="1"/>
</dbReference>
<dbReference type="PANTHER" id="PTHR12049:SF7">
    <property type="entry name" value="PROTEIN ARGININE METHYLTRANSFERASE NDUFAF7, MITOCHONDRIAL"/>
    <property type="match status" value="1"/>
</dbReference>
<dbReference type="InterPro" id="IPR029063">
    <property type="entry name" value="SAM-dependent_MTases_sf"/>
</dbReference>
<dbReference type="SUPFAM" id="SSF53335">
    <property type="entry name" value="S-adenosyl-L-methionine-dependent methyltransferases"/>
    <property type="match status" value="1"/>
</dbReference>
<protein>
    <recommendedName>
        <fullName evidence="6">SAM-dependent methyltransferase</fullName>
    </recommendedName>
</protein>
<name>A0A0P9F1P5_9BACL</name>
<evidence type="ECO:0000256" key="3">
    <source>
        <dbReference type="SAM" id="MobiDB-lite"/>
    </source>
</evidence>
<keyword evidence="2" id="KW-0808">Transferase</keyword>
<accession>A0A0P9F1P5</accession>
<organism evidence="4 5">
    <name type="scientific">Alicyclobacillus ferrooxydans</name>
    <dbReference type="NCBI Taxonomy" id="471514"/>
    <lineage>
        <taxon>Bacteria</taxon>
        <taxon>Bacillati</taxon>
        <taxon>Bacillota</taxon>
        <taxon>Bacilli</taxon>
        <taxon>Bacillales</taxon>
        <taxon>Alicyclobacillaceae</taxon>
        <taxon>Alicyclobacillus</taxon>
    </lineage>
</organism>
<keyword evidence="5" id="KW-1185">Reference proteome</keyword>
<evidence type="ECO:0000313" key="4">
    <source>
        <dbReference type="EMBL" id="KPV45302.1"/>
    </source>
</evidence>
<evidence type="ECO:0000256" key="2">
    <source>
        <dbReference type="ARBA" id="ARBA00022679"/>
    </source>
</evidence>
<dbReference type="GO" id="GO:0035243">
    <property type="term" value="F:protein-arginine omega-N symmetric methyltransferase activity"/>
    <property type="evidence" value="ECO:0007669"/>
    <property type="project" value="TreeGrafter"/>
</dbReference>
<dbReference type="STRING" id="471514.AN477_02755"/>
<proteinExistence type="predicted"/>
<gene>
    <name evidence="4" type="ORF">AN477_02755</name>
</gene>
<evidence type="ECO:0000256" key="1">
    <source>
        <dbReference type="ARBA" id="ARBA00022603"/>
    </source>
</evidence>
<evidence type="ECO:0000313" key="5">
    <source>
        <dbReference type="Proteomes" id="UP000050482"/>
    </source>
</evidence>
<dbReference type="EMBL" id="LJCO01000011">
    <property type="protein sequence ID" value="KPV45302.1"/>
    <property type="molecule type" value="Genomic_DNA"/>
</dbReference>
<sequence>MSSFGSKKDNDDTEVNRIWDRLRAAGNERGWISFGKYMDLALYGPEGYYQRVVRLGGAGSDFYTAAQFPLFGMTIGRYISQRWQERAMPDDVLHIVELGPGQGELAYQVCSYLIHEQIVHGPIQYTFVERSKYLSCAQREKVHPLRERIQFGWIDPTEAASSEGFKSPEGFSISGEIVTGRRHAFVISNELLDALPVERIRRTKDGFLQSYIRVKDGENELLESFLKADEPLVSLAECYAPVPEGQAAEICLQYPDIFQFCASLADEVDGLFFDYGTYRDEWAAGIRPSGTLRAYRNHQLVDPLSQPGFADLTADVNWDLAADAARKAGFTVREISGQGSFLMKNGIMDVAAKLVANPQLAPIPSSGQHPSDVPSERHNPGANTLSATAVVSGAIKQLVLPGGMGDRFSAFVFVKQRGDGEQLC</sequence>
<dbReference type="PATRIC" id="fig|471514.4.peg.2881"/>